<keyword evidence="9" id="KW-1185">Reference proteome</keyword>
<protein>
    <recommendedName>
        <fullName evidence="7">Integral membrane bound transporter domain-containing protein</fullName>
    </recommendedName>
</protein>
<feature type="region of interest" description="Disordered" evidence="5">
    <location>
        <begin position="283"/>
        <end position="303"/>
    </location>
</feature>
<feature type="transmembrane region" description="Helical" evidence="6">
    <location>
        <begin position="489"/>
        <end position="505"/>
    </location>
</feature>
<dbReference type="InterPro" id="IPR049453">
    <property type="entry name" value="Memb_transporter_dom"/>
</dbReference>
<dbReference type="Pfam" id="PF13515">
    <property type="entry name" value="FUSC_2"/>
    <property type="match status" value="1"/>
</dbReference>
<feature type="compositionally biased region" description="Basic residues" evidence="5">
    <location>
        <begin position="766"/>
        <end position="788"/>
    </location>
</feature>
<feature type="compositionally biased region" description="Basic and acidic residues" evidence="5">
    <location>
        <begin position="755"/>
        <end position="765"/>
    </location>
</feature>
<feature type="transmembrane region" description="Helical" evidence="6">
    <location>
        <begin position="512"/>
        <end position="530"/>
    </location>
</feature>
<feature type="transmembrane region" description="Helical" evidence="6">
    <location>
        <begin position="98"/>
        <end position="118"/>
    </location>
</feature>
<comment type="caution">
    <text evidence="8">The sequence shown here is derived from an EMBL/GenBank/DDBJ whole genome shotgun (WGS) entry which is preliminary data.</text>
</comment>
<organism evidence="8 9">
    <name type="scientific">Streptomyces diacarni</name>
    <dbReference type="NCBI Taxonomy" id="2800381"/>
    <lineage>
        <taxon>Bacteria</taxon>
        <taxon>Bacillati</taxon>
        <taxon>Actinomycetota</taxon>
        <taxon>Actinomycetes</taxon>
        <taxon>Kitasatosporales</taxon>
        <taxon>Streptomycetaceae</taxon>
        <taxon>Streptomyces</taxon>
    </lineage>
</organism>
<feature type="domain" description="Integral membrane bound transporter" evidence="7">
    <location>
        <begin position="428"/>
        <end position="552"/>
    </location>
</feature>
<evidence type="ECO:0000313" key="9">
    <source>
        <dbReference type="Proteomes" id="UP000252914"/>
    </source>
</evidence>
<sequence>MAWTASLAHTVRKGFHTERVFADPWAIGRAVLAVAISAALGWARDDLLATTMMSVGAFICGIGTLLAPLRHRLVNASVMALAFSGATALGVFLQPTSWYFLIALSFAAFLAGLWRALGAAPGIRACLVVIGMLITADVSPGIGAGLEMVEWIAAGSGLVVLVHLLPPYGRRHAAQRRKLADVYASLADYARREGAMATRRTGGAVGPEGAAASVSPAPFSAARTALGLLPPHARPAAAPLFGLLGEAERVRRALYAAQGARDVPYEALAAALDALARTIAAGRHPRPAAKDPAVGAPAPPALHDWQGPLADTLRARLAEARRLAALAVTDAQGATRPDPVAAAARDAVDPSANGSAPVAAPAPSSAVTVAAAAPHEEIPALYRPEGLARGGLRRLTAELSPRLTGAPLLRHALRVGIGTTVGEAAGRALGDFWGHGLPAHGFWAALTTMLVLFPDYQHTFARGWSRPVGSIAGGFLAWGLLQFSWSHDALALATVAFAAVTFVVLRTGQHTLNLVLTAWIVFLLHQMGTAQNLVAWGRPADTVLGAAIALAIFLVLPTWHHHRIPDLLARWLRTQQRLLPALLTGYTDAAATDRATLEQLRGAARRAREELESAIGHLPHEPRGHRARWSAAELRRITSSVFAVTRCTALLREHLPADSTETVPELAEFAAPLQGHLAALEELAASGKAVRPGELRALFTALSAKSGLAWVADPAAPGTVSIPRARALATCLRTVLALETLTADLTPGPVPPSGPERDPRDDARRPGGHTGRRRGHARHARHAAHAPA</sequence>
<feature type="transmembrane region" description="Helical" evidence="6">
    <location>
        <begin position="20"/>
        <end position="41"/>
    </location>
</feature>
<feature type="compositionally biased region" description="Low complexity" evidence="5">
    <location>
        <begin position="336"/>
        <end position="361"/>
    </location>
</feature>
<feature type="transmembrane region" description="Helical" evidence="6">
    <location>
        <begin position="73"/>
        <end position="92"/>
    </location>
</feature>
<keyword evidence="4 6" id="KW-0472">Membrane</keyword>
<proteinExistence type="predicted"/>
<evidence type="ECO:0000313" key="8">
    <source>
        <dbReference type="EMBL" id="RCG23736.1"/>
    </source>
</evidence>
<comment type="subcellular location">
    <subcellularLocation>
        <location evidence="1">Membrane</location>
        <topology evidence="1">Multi-pass membrane protein</topology>
    </subcellularLocation>
</comment>
<dbReference type="AlphaFoldDB" id="A0A367F051"/>
<gene>
    <name evidence="8" type="ORF">DTL70_14020</name>
</gene>
<evidence type="ECO:0000256" key="3">
    <source>
        <dbReference type="ARBA" id="ARBA00022989"/>
    </source>
</evidence>
<evidence type="ECO:0000259" key="7">
    <source>
        <dbReference type="Pfam" id="PF13515"/>
    </source>
</evidence>
<dbReference type="Proteomes" id="UP000252914">
    <property type="component" value="Unassembled WGS sequence"/>
</dbReference>
<evidence type="ECO:0000256" key="1">
    <source>
        <dbReference type="ARBA" id="ARBA00004141"/>
    </source>
</evidence>
<evidence type="ECO:0000256" key="5">
    <source>
        <dbReference type="SAM" id="MobiDB-lite"/>
    </source>
</evidence>
<feature type="transmembrane region" description="Helical" evidence="6">
    <location>
        <begin position="151"/>
        <end position="169"/>
    </location>
</feature>
<accession>A0A367F051</accession>
<dbReference type="RefSeq" id="WP_114022221.1">
    <property type="nucleotide sequence ID" value="NZ_QOIN01000042.1"/>
</dbReference>
<feature type="region of interest" description="Disordered" evidence="5">
    <location>
        <begin position="334"/>
        <end position="361"/>
    </location>
</feature>
<keyword evidence="3 6" id="KW-1133">Transmembrane helix</keyword>
<feature type="transmembrane region" description="Helical" evidence="6">
    <location>
        <begin position="47"/>
        <end position="66"/>
    </location>
</feature>
<keyword evidence="2 6" id="KW-0812">Transmembrane</keyword>
<dbReference type="EMBL" id="QOIN01000042">
    <property type="protein sequence ID" value="RCG23736.1"/>
    <property type="molecule type" value="Genomic_DNA"/>
</dbReference>
<evidence type="ECO:0000256" key="2">
    <source>
        <dbReference type="ARBA" id="ARBA00022692"/>
    </source>
</evidence>
<reference evidence="8 9" key="1">
    <citation type="submission" date="2018-06" db="EMBL/GenBank/DDBJ databases">
        <title>Streptomyces reniochalinae sp. nov. and Streptomyces diacarnus sp. nov. from marine sponges.</title>
        <authorList>
            <person name="Li L."/>
        </authorList>
    </citation>
    <scope>NUCLEOTIDE SEQUENCE [LARGE SCALE GENOMIC DNA]</scope>
    <source>
        <strain evidence="8 9">LHW51701</strain>
    </source>
</reference>
<evidence type="ECO:0000256" key="4">
    <source>
        <dbReference type="ARBA" id="ARBA00023136"/>
    </source>
</evidence>
<dbReference type="GO" id="GO:0016020">
    <property type="term" value="C:membrane"/>
    <property type="evidence" value="ECO:0007669"/>
    <property type="project" value="UniProtKB-SubCell"/>
</dbReference>
<feature type="transmembrane region" description="Helical" evidence="6">
    <location>
        <begin position="542"/>
        <end position="560"/>
    </location>
</feature>
<feature type="transmembrane region" description="Helical" evidence="6">
    <location>
        <begin position="125"/>
        <end position="145"/>
    </location>
</feature>
<evidence type="ECO:0000256" key="6">
    <source>
        <dbReference type="SAM" id="Phobius"/>
    </source>
</evidence>
<name>A0A367F051_9ACTN</name>
<feature type="region of interest" description="Disordered" evidence="5">
    <location>
        <begin position="743"/>
        <end position="788"/>
    </location>
</feature>